<evidence type="ECO:0000256" key="10">
    <source>
        <dbReference type="RuleBase" id="RU365087"/>
    </source>
</evidence>
<keyword evidence="8 10" id="KW-0811">Translocation</keyword>
<name>A0ABW9JNT1_9SPHI</name>
<feature type="transmembrane region" description="Helical" evidence="10">
    <location>
        <begin position="54"/>
        <end position="72"/>
    </location>
</feature>
<dbReference type="Proteomes" id="UP001517367">
    <property type="component" value="Unassembled WGS sequence"/>
</dbReference>
<comment type="caution">
    <text evidence="12">The sequence shown here is derived from an EMBL/GenBank/DDBJ whole genome shotgun (WGS) entry which is preliminary data.</text>
</comment>
<dbReference type="Pfam" id="PF03840">
    <property type="entry name" value="SecG"/>
    <property type="match status" value="1"/>
</dbReference>
<evidence type="ECO:0000313" key="12">
    <source>
        <dbReference type="EMBL" id="MFN0292893.1"/>
    </source>
</evidence>
<feature type="region of interest" description="Disordered" evidence="11">
    <location>
        <begin position="90"/>
        <end position="116"/>
    </location>
</feature>
<dbReference type="InterPro" id="IPR004692">
    <property type="entry name" value="SecG"/>
</dbReference>
<proteinExistence type="inferred from homology"/>
<evidence type="ECO:0000256" key="8">
    <source>
        <dbReference type="ARBA" id="ARBA00023010"/>
    </source>
</evidence>
<protein>
    <recommendedName>
        <fullName evidence="10">Protein-export membrane protein SecG</fullName>
    </recommendedName>
</protein>
<evidence type="ECO:0000256" key="1">
    <source>
        <dbReference type="ARBA" id="ARBA00004651"/>
    </source>
</evidence>
<keyword evidence="13" id="KW-1185">Reference proteome</keyword>
<evidence type="ECO:0000256" key="9">
    <source>
        <dbReference type="ARBA" id="ARBA00023136"/>
    </source>
</evidence>
<organism evidence="12 13">
    <name type="scientific">Pedobacter helvus</name>
    <dbReference type="NCBI Taxonomy" id="2563444"/>
    <lineage>
        <taxon>Bacteria</taxon>
        <taxon>Pseudomonadati</taxon>
        <taxon>Bacteroidota</taxon>
        <taxon>Sphingobacteriia</taxon>
        <taxon>Sphingobacteriales</taxon>
        <taxon>Sphingobacteriaceae</taxon>
        <taxon>Pedobacter</taxon>
    </lineage>
</organism>
<comment type="function">
    <text evidence="10">Involved in protein export. Participates in an early event of protein translocation.</text>
</comment>
<evidence type="ECO:0000313" key="13">
    <source>
        <dbReference type="Proteomes" id="UP001517367"/>
    </source>
</evidence>
<comment type="caution">
    <text evidence="10">Lacks conserved residue(s) required for the propagation of feature annotation.</text>
</comment>
<evidence type="ECO:0000256" key="6">
    <source>
        <dbReference type="ARBA" id="ARBA00022927"/>
    </source>
</evidence>
<evidence type="ECO:0000256" key="2">
    <source>
        <dbReference type="ARBA" id="ARBA00008445"/>
    </source>
</evidence>
<keyword evidence="9 10" id="KW-0472">Membrane</keyword>
<evidence type="ECO:0000256" key="11">
    <source>
        <dbReference type="SAM" id="MobiDB-lite"/>
    </source>
</evidence>
<dbReference type="RefSeq" id="WP_138728650.1">
    <property type="nucleotide sequence ID" value="NZ_SRMP02000034.1"/>
</dbReference>
<comment type="similarity">
    <text evidence="2 10">Belongs to the SecG family.</text>
</comment>
<evidence type="ECO:0000256" key="5">
    <source>
        <dbReference type="ARBA" id="ARBA00022692"/>
    </source>
</evidence>
<evidence type="ECO:0000256" key="4">
    <source>
        <dbReference type="ARBA" id="ARBA00022475"/>
    </source>
</evidence>
<dbReference type="NCBIfam" id="TIGR00810">
    <property type="entry name" value="secG"/>
    <property type="match status" value="1"/>
</dbReference>
<reference evidence="12 13" key="1">
    <citation type="submission" date="2024-12" db="EMBL/GenBank/DDBJ databases">
        <authorList>
            <person name="Hu S."/>
        </authorList>
    </citation>
    <scope>NUCLEOTIDE SEQUENCE [LARGE SCALE GENOMIC DNA]</scope>
    <source>
        <strain evidence="12 13">P-25</strain>
    </source>
</reference>
<sequence length="116" mass="11599">MATTLLIVLLVIACIALGLFILIQNPKGGGLATGGASSNMFGVQRTGDVLEKGTWVLLALIVVFSLAITAMSKSGTGAVAGSKIDDHINKTAAPSPIGSGLPTKPATPAPADSTKK</sequence>
<keyword evidence="6 10" id="KW-0653">Protein transport</keyword>
<accession>A0ABW9JNT1</accession>
<dbReference type="PANTHER" id="PTHR34182">
    <property type="entry name" value="PROTEIN-EXPORT MEMBRANE PROTEIN SECG"/>
    <property type="match status" value="1"/>
</dbReference>
<evidence type="ECO:0000256" key="3">
    <source>
        <dbReference type="ARBA" id="ARBA00022448"/>
    </source>
</evidence>
<keyword evidence="4 10" id="KW-1003">Cell membrane</keyword>
<keyword evidence="5 10" id="KW-0812">Transmembrane</keyword>
<comment type="subcellular location">
    <subcellularLocation>
        <location evidence="1 10">Cell membrane</location>
        <topology evidence="1 10">Multi-pass membrane protein</topology>
    </subcellularLocation>
</comment>
<dbReference type="EMBL" id="SRMP02000034">
    <property type="protein sequence ID" value="MFN0292893.1"/>
    <property type="molecule type" value="Genomic_DNA"/>
</dbReference>
<dbReference type="PANTHER" id="PTHR34182:SF1">
    <property type="entry name" value="PROTEIN-EXPORT MEMBRANE PROTEIN SECG"/>
    <property type="match status" value="1"/>
</dbReference>
<keyword evidence="3 10" id="KW-0813">Transport</keyword>
<keyword evidence="7 10" id="KW-1133">Transmembrane helix</keyword>
<evidence type="ECO:0000256" key="7">
    <source>
        <dbReference type="ARBA" id="ARBA00022989"/>
    </source>
</evidence>
<gene>
    <name evidence="12" type="primary">secG</name>
    <name evidence="12" type="ORF">E5L68_015965</name>
</gene>